<reference evidence="3 4" key="1">
    <citation type="journal article" date="2011" name="PLoS Genet.">
        <title>Finished genome of the fungal wheat pathogen Mycosphaerella graminicola reveals dispensome structure, chromosome plasticity, and stealth pathogenesis.</title>
        <authorList>
            <person name="Goodwin S.B."/>
            <person name="Ben M'barek S."/>
            <person name="Dhillon B."/>
            <person name="Wittenberg A.H.J."/>
            <person name="Crane C.F."/>
            <person name="Hane J.K."/>
            <person name="Foster A.J."/>
            <person name="Van der Lee T.A.J."/>
            <person name="Grimwood J."/>
            <person name="Aerts A."/>
            <person name="Antoniw J."/>
            <person name="Bailey A."/>
            <person name="Bluhm B."/>
            <person name="Bowler J."/>
            <person name="Bristow J."/>
            <person name="van der Burgt A."/>
            <person name="Canto-Canche B."/>
            <person name="Churchill A.C.L."/>
            <person name="Conde-Ferraez L."/>
            <person name="Cools H.J."/>
            <person name="Coutinho P.M."/>
            <person name="Csukai M."/>
            <person name="Dehal P."/>
            <person name="De Wit P."/>
            <person name="Donzelli B."/>
            <person name="van de Geest H.C."/>
            <person name="van Ham R.C.H.J."/>
            <person name="Hammond-Kosack K.E."/>
            <person name="Henrissat B."/>
            <person name="Kilian A."/>
            <person name="Kobayashi A.K."/>
            <person name="Koopmann E."/>
            <person name="Kourmpetis Y."/>
            <person name="Kuzniar A."/>
            <person name="Lindquist E."/>
            <person name="Lombard V."/>
            <person name="Maliepaard C."/>
            <person name="Martins N."/>
            <person name="Mehrabi R."/>
            <person name="Nap J.P.H."/>
            <person name="Ponomarenko A."/>
            <person name="Rudd J.J."/>
            <person name="Salamov A."/>
            <person name="Schmutz J."/>
            <person name="Schouten H.J."/>
            <person name="Shapiro H."/>
            <person name="Stergiopoulos I."/>
            <person name="Torriani S.F.F."/>
            <person name="Tu H."/>
            <person name="de Vries R.P."/>
            <person name="Waalwijk C."/>
            <person name="Ware S.B."/>
            <person name="Wiebenga A."/>
            <person name="Zwiers L.-H."/>
            <person name="Oliver R.P."/>
            <person name="Grigoriev I.V."/>
            <person name="Kema G.H.J."/>
        </authorList>
    </citation>
    <scope>NUCLEOTIDE SEQUENCE [LARGE SCALE GENOMIC DNA]</scope>
    <source>
        <strain evidence="4">CBS 115943 / IPO323</strain>
    </source>
</reference>
<protein>
    <recommendedName>
        <fullName evidence="2">C2H2-type domain-containing protein</fullName>
    </recommendedName>
</protein>
<evidence type="ECO:0000313" key="4">
    <source>
        <dbReference type="Proteomes" id="UP000008062"/>
    </source>
</evidence>
<gene>
    <name evidence="3" type="ORF">MYCGRDRAFT_93245</name>
</gene>
<dbReference type="KEGG" id="ztr:MYCGRDRAFT_93245"/>
<evidence type="ECO:0000313" key="3">
    <source>
        <dbReference type="EMBL" id="EGP87182.1"/>
    </source>
</evidence>
<dbReference type="HOGENOM" id="CLU_1300564_0_0_1"/>
<dbReference type="RefSeq" id="XP_003852206.1">
    <property type="nucleotide sequence ID" value="XM_003852158.1"/>
</dbReference>
<feature type="region of interest" description="Disordered" evidence="1">
    <location>
        <begin position="74"/>
        <end position="151"/>
    </location>
</feature>
<dbReference type="AlphaFoldDB" id="F9XCH9"/>
<feature type="domain" description="C2H2-type" evidence="2">
    <location>
        <begin position="184"/>
        <end position="205"/>
    </location>
</feature>
<feature type="compositionally biased region" description="Low complexity" evidence="1">
    <location>
        <begin position="117"/>
        <end position="147"/>
    </location>
</feature>
<dbReference type="OrthoDB" id="3650272at2759"/>
<evidence type="ECO:0000259" key="2">
    <source>
        <dbReference type="PROSITE" id="PS00028"/>
    </source>
</evidence>
<dbReference type="eggNOG" id="ENOG502TAQ5">
    <property type="taxonomic scope" value="Eukaryota"/>
</dbReference>
<dbReference type="Proteomes" id="UP000008062">
    <property type="component" value="Chromosome 5"/>
</dbReference>
<dbReference type="PROSITE" id="PS00028">
    <property type="entry name" value="ZINC_FINGER_C2H2_1"/>
    <property type="match status" value="1"/>
</dbReference>
<dbReference type="InParanoid" id="F9XCH9"/>
<proteinExistence type="predicted"/>
<keyword evidence="4" id="KW-1185">Reference proteome</keyword>
<sequence>MNAISIPWDPTPIPASPPSKKRRTYSSHSSSSSIQDTQQVVTMASLMLAPGQQHHQPQIDLKYLDQSFANSKSFTFTSQPPHFHQPGTSRSRQSSARTTSSCSSERDCKPTLASLQSSVSPANSTAASTPPSSVSPLSPTSPTSSSSSDHDSFSHWNALGAMFSTGATFGFGSGGMEEARGAECLACGYRYEDLGVLAEHQRMEHGLVDVIF</sequence>
<dbReference type="InterPro" id="IPR013087">
    <property type="entry name" value="Znf_C2H2_type"/>
</dbReference>
<feature type="compositionally biased region" description="Low complexity" evidence="1">
    <location>
        <begin position="88"/>
        <end position="103"/>
    </location>
</feature>
<dbReference type="VEuPathDB" id="FungiDB:ZTRI_5.403"/>
<dbReference type="EMBL" id="CM001200">
    <property type="protein sequence ID" value="EGP87182.1"/>
    <property type="molecule type" value="Genomic_DNA"/>
</dbReference>
<organism evidence="3 4">
    <name type="scientific">Zymoseptoria tritici (strain CBS 115943 / IPO323)</name>
    <name type="common">Speckled leaf blotch fungus</name>
    <name type="synonym">Septoria tritici</name>
    <dbReference type="NCBI Taxonomy" id="336722"/>
    <lineage>
        <taxon>Eukaryota</taxon>
        <taxon>Fungi</taxon>
        <taxon>Dikarya</taxon>
        <taxon>Ascomycota</taxon>
        <taxon>Pezizomycotina</taxon>
        <taxon>Dothideomycetes</taxon>
        <taxon>Dothideomycetidae</taxon>
        <taxon>Mycosphaerellales</taxon>
        <taxon>Mycosphaerellaceae</taxon>
        <taxon>Zymoseptoria</taxon>
    </lineage>
</organism>
<dbReference type="GeneID" id="13393981"/>
<feature type="region of interest" description="Disordered" evidence="1">
    <location>
        <begin position="1"/>
        <end position="38"/>
    </location>
</feature>
<accession>F9XCH9</accession>
<evidence type="ECO:0000256" key="1">
    <source>
        <dbReference type="SAM" id="MobiDB-lite"/>
    </source>
</evidence>
<name>F9XCH9_ZYMTI</name>